<dbReference type="GO" id="GO:0006508">
    <property type="term" value="P:proteolysis"/>
    <property type="evidence" value="ECO:0007669"/>
    <property type="project" value="UniProtKB-KW"/>
</dbReference>
<keyword evidence="4" id="KW-0378">Hydrolase</keyword>
<evidence type="ECO:0000256" key="3">
    <source>
        <dbReference type="ARBA" id="ARBA00022692"/>
    </source>
</evidence>
<dbReference type="GO" id="GO:0016020">
    <property type="term" value="C:membrane"/>
    <property type="evidence" value="ECO:0007669"/>
    <property type="project" value="UniProtKB-SubCell"/>
</dbReference>
<evidence type="ECO:0000313" key="9">
    <source>
        <dbReference type="EMBL" id="HGE98592.1"/>
    </source>
</evidence>
<evidence type="ECO:0000259" key="8">
    <source>
        <dbReference type="Pfam" id="PF01694"/>
    </source>
</evidence>
<keyword evidence="6 7" id="KW-0472">Membrane</keyword>
<feature type="transmembrane region" description="Helical" evidence="7">
    <location>
        <begin position="147"/>
        <end position="168"/>
    </location>
</feature>
<evidence type="ECO:0000256" key="1">
    <source>
        <dbReference type="ARBA" id="ARBA00004141"/>
    </source>
</evidence>
<protein>
    <submittedName>
        <fullName evidence="9">Rhomboid family intramembrane serine protease</fullName>
    </submittedName>
</protein>
<proteinExistence type="inferred from homology"/>
<dbReference type="GO" id="GO:0004252">
    <property type="term" value="F:serine-type endopeptidase activity"/>
    <property type="evidence" value="ECO:0007669"/>
    <property type="project" value="InterPro"/>
</dbReference>
<keyword evidence="3 7" id="KW-0812">Transmembrane</keyword>
<comment type="subcellular location">
    <subcellularLocation>
        <location evidence="1">Membrane</location>
        <topology evidence="1">Multi-pass membrane protein</topology>
    </subcellularLocation>
</comment>
<evidence type="ECO:0000256" key="4">
    <source>
        <dbReference type="ARBA" id="ARBA00022801"/>
    </source>
</evidence>
<sequence length="230" mass="26812">MGWFLPCNDKSEHCEFYNWIPYKIQSIKCSRNNIFGIYSKMVVLKGIRNIIIANFICFTLQLILRGKLEMIFGLVPSMLFKGYVYQLFTYMFLHGDFFHILMNMYALWLFGSELEFFWGTKEFYKYYFITGIGAGIIYSIFNFHSDIPVIGASGAVFGILLAFGMLFPERELLIIFPIPLRIKAKIFVFVIGGLEIIYLLSGSRGIAHLAHLGGLFVGFIYLRWKRRRLY</sequence>
<feature type="transmembrane region" description="Helical" evidence="7">
    <location>
        <begin position="180"/>
        <end position="200"/>
    </location>
</feature>
<gene>
    <name evidence="9" type="ORF">ENX07_00755</name>
</gene>
<dbReference type="AlphaFoldDB" id="A0A7C3YS43"/>
<dbReference type="InterPro" id="IPR035952">
    <property type="entry name" value="Rhomboid-like_sf"/>
</dbReference>
<dbReference type="InterPro" id="IPR050925">
    <property type="entry name" value="Rhomboid_protease_S54"/>
</dbReference>
<dbReference type="PANTHER" id="PTHR43731:SF14">
    <property type="entry name" value="PRESENILIN-ASSOCIATED RHOMBOID-LIKE PROTEIN, MITOCHONDRIAL"/>
    <property type="match status" value="1"/>
</dbReference>
<dbReference type="InterPro" id="IPR022764">
    <property type="entry name" value="Peptidase_S54_rhomboid_dom"/>
</dbReference>
<dbReference type="PANTHER" id="PTHR43731">
    <property type="entry name" value="RHOMBOID PROTEASE"/>
    <property type="match status" value="1"/>
</dbReference>
<dbReference type="Gene3D" id="1.20.1540.10">
    <property type="entry name" value="Rhomboid-like"/>
    <property type="match status" value="1"/>
</dbReference>
<feature type="domain" description="Peptidase S54 rhomboid" evidence="8">
    <location>
        <begin position="82"/>
        <end position="222"/>
    </location>
</feature>
<accession>A0A7C3YS43</accession>
<dbReference type="EMBL" id="DTMQ01000009">
    <property type="protein sequence ID" value="HGE98592.1"/>
    <property type="molecule type" value="Genomic_DNA"/>
</dbReference>
<dbReference type="Pfam" id="PF01694">
    <property type="entry name" value="Rhomboid"/>
    <property type="match status" value="1"/>
</dbReference>
<keyword evidence="5 7" id="KW-1133">Transmembrane helix</keyword>
<evidence type="ECO:0000256" key="6">
    <source>
        <dbReference type="ARBA" id="ARBA00023136"/>
    </source>
</evidence>
<evidence type="ECO:0000256" key="2">
    <source>
        <dbReference type="ARBA" id="ARBA00009045"/>
    </source>
</evidence>
<organism evidence="9">
    <name type="scientific">candidate division WOR-3 bacterium</name>
    <dbReference type="NCBI Taxonomy" id="2052148"/>
    <lineage>
        <taxon>Bacteria</taxon>
        <taxon>Bacteria division WOR-3</taxon>
    </lineage>
</organism>
<name>A0A7C3YS43_UNCW3</name>
<feature type="transmembrane region" description="Helical" evidence="7">
    <location>
        <begin position="84"/>
        <end position="111"/>
    </location>
</feature>
<comment type="caution">
    <text evidence="9">The sequence shown here is derived from an EMBL/GenBank/DDBJ whole genome shotgun (WGS) entry which is preliminary data.</text>
</comment>
<dbReference type="SUPFAM" id="SSF144091">
    <property type="entry name" value="Rhomboid-like"/>
    <property type="match status" value="1"/>
</dbReference>
<feature type="transmembrane region" description="Helical" evidence="7">
    <location>
        <begin position="206"/>
        <end position="224"/>
    </location>
</feature>
<comment type="similarity">
    <text evidence="2">Belongs to the peptidase S54 family.</text>
</comment>
<feature type="transmembrane region" description="Helical" evidence="7">
    <location>
        <begin position="123"/>
        <end position="141"/>
    </location>
</feature>
<feature type="transmembrane region" description="Helical" evidence="7">
    <location>
        <begin position="46"/>
        <end position="64"/>
    </location>
</feature>
<keyword evidence="9" id="KW-0645">Protease</keyword>
<reference evidence="9" key="1">
    <citation type="journal article" date="2020" name="mSystems">
        <title>Genome- and Community-Level Interaction Insights into Carbon Utilization and Element Cycling Functions of Hydrothermarchaeota in Hydrothermal Sediment.</title>
        <authorList>
            <person name="Zhou Z."/>
            <person name="Liu Y."/>
            <person name="Xu W."/>
            <person name="Pan J."/>
            <person name="Luo Z.H."/>
            <person name="Li M."/>
        </authorList>
    </citation>
    <scope>NUCLEOTIDE SEQUENCE [LARGE SCALE GENOMIC DNA]</scope>
    <source>
        <strain evidence="9">SpSt-906</strain>
    </source>
</reference>
<evidence type="ECO:0000256" key="7">
    <source>
        <dbReference type="SAM" id="Phobius"/>
    </source>
</evidence>
<dbReference type="SMART" id="SM01160">
    <property type="entry name" value="DUF1751"/>
    <property type="match status" value="1"/>
</dbReference>
<evidence type="ECO:0000256" key="5">
    <source>
        <dbReference type="ARBA" id="ARBA00022989"/>
    </source>
</evidence>